<dbReference type="InterPro" id="IPR016181">
    <property type="entry name" value="Acyl_CoA_acyltransferase"/>
</dbReference>
<evidence type="ECO:0000259" key="1">
    <source>
        <dbReference type="PROSITE" id="PS51186"/>
    </source>
</evidence>
<dbReference type="KEGG" id="sari:H5J25_11800"/>
<sequence length="177" mass="19712">MPDLQPTLIGETVELRPTVSGDWTALFAVASDPGIWAIHPAHDRWQEPVFRRYFDDALASGGGLTIRHRATGRVIGASRYRIDPDNPQACEIGWTFLARDHWGAGTNREMKALMIRHILQWFDVATFHVGETNIRSRRAMEKIGGVLSDRTSTAVLADGPVVHVIYDIGRDAEIARA</sequence>
<feature type="domain" description="N-acetyltransferase" evidence="1">
    <location>
        <begin position="13"/>
        <end position="171"/>
    </location>
</feature>
<evidence type="ECO:0000313" key="3">
    <source>
        <dbReference type="Proteomes" id="UP000595894"/>
    </source>
</evidence>
<name>A0A974NSN9_9SPHN</name>
<protein>
    <submittedName>
        <fullName evidence="2">GNAT family N-acetyltransferase</fullName>
    </submittedName>
</protein>
<accession>A0A974NSN9</accession>
<organism evidence="2 3">
    <name type="scientific">Sphingomonas aliaeris</name>
    <dbReference type="NCBI Taxonomy" id="2759526"/>
    <lineage>
        <taxon>Bacteria</taxon>
        <taxon>Pseudomonadati</taxon>
        <taxon>Pseudomonadota</taxon>
        <taxon>Alphaproteobacteria</taxon>
        <taxon>Sphingomonadales</taxon>
        <taxon>Sphingomonadaceae</taxon>
        <taxon>Sphingomonas</taxon>
    </lineage>
</organism>
<dbReference type="RefSeq" id="WP_202091198.1">
    <property type="nucleotide sequence ID" value="NZ_CP061035.1"/>
</dbReference>
<dbReference type="PROSITE" id="PS51186">
    <property type="entry name" value="GNAT"/>
    <property type="match status" value="1"/>
</dbReference>
<dbReference type="Gene3D" id="3.40.630.30">
    <property type="match status" value="1"/>
</dbReference>
<dbReference type="PANTHER" id="PTHR43610">
    <property type="entry name" value="BLL6696 PROTEIN"/>
    <property type="match status" value="1"/>
</dbReference>
<keyword evidence="3" id="KW-1185">Reference proteome</keyword>
<dbReference type="EMBL" id="CP061035">
    <property type="protein sequence ID" value="QQV76199.1"/>
    <property type="molecule type" value="Genomic_DNA"/>
</dbReference>
<dbReference type="AlphaFoldDB" id="A0A974NSN9"/>
<dbReference type="GO" id="GO:0016747">
    <property type="term" value="F:acyltransferase activity, transferring groups other than amino-acyl groups"/>
    <property type="evidence" value="ECO:0007669"/>
    <property type="project" value="InterPro"/>
</dbReference>
<gene>
    <name evidence="2" type="ORF">H5J25_11800</name>
</gene>
<evidence type="ECO:0000313" key="2">
    <source>
        <dbReference type="EMBL" id="QQV76199.1"/>
    </source>
</evidence>
<dbReference type="InterPro" id="IPR000182">
    <property type="entry name" value="GNAT_dom"/>
</dbReference>
<dbReference type="SUPFAM" id="SSF55729">
    <property type="entry name" value="Acyl-CoA N-acyltransferases (Nat)"/>
    <property type="match status" value="1"/>
</dbReference>
<reference evidence="3" key="1">
    <citation type="submission" date="2020-09" db="EMBL/GenBank/DDBJ databases">
        <title>Sphingomonas sp., a new species isolated from pork steak.</title>
        <authorList>
            <person name="Heidler von Heilborn D."/>
        </authorList>
    </citation>
    <scope>NUCLEOTIDE SEQUENCE [LARGE SCALE GENOMIC DNA]</scope>
</reference>
<dbReference type="Pfam" id="PF13302">
    <property type="entry name" value="Acetyltransf_3"/>
    <property type="match status" value="1"/>
</dbReference>
<proteinExistence type="predicted"/>
<dbReference type="Proteomes" id="UP000595894">
    <property type="component" value="Chromosome"/>
</dbReference>
<dbReference type="PANTHER" id="PTHR43610:SF1">
    <property type="entry name" value="N-ACETYLTRANSFERASE DOMAIN-CONTAINING PROTEIN"/>
    <property type="match status" value="1"/>
</dbReference>